<evidence type="ECO:0000313" key="2">
    <source>
        <dbReference type="Proteomes" id="UP000191897"/>
    </source>
</evidence>
<name>A0A1S7SA18_AGRTU</name>
<proteinExistence type="predicted"/>
<reference evidence="1 2" key="1">
    <citation type="submission" date="2016-01" db="EMBL/GenBank/DDBJ databases">
        <authorList>
            <person name="Oliw E.H."/>
        </authorList>
    </citation>
    <scope>NUCLEOTIDE SEQUENCE [LARGE SCALE GENOMIC DNA]</scope>
    <source>
        <strain evidence="1 2">Kerr 14</strain>
    </source>
</reference>
<dbReference type="Proteomes" id="UP000191897">
    <property type="component" value="Unassembled WGS sequence"/>
</dbReference>
<dbReference type="EMBL" id="FBWC01000033">
    <property type="protein sequence ID" value="CUX64955.1"/>
    <property type="molecule type" value="Genomic_DNA"/>
</dbReference>
<gene>
    <name evidence="1" type="ORF">AGR4C_pa20005</name>
</gene>
<evidence type="ECO:0000313" key="1">
    <source>
        <dbReference type="EMBL" id="CUX64955.1"/>
    </source>
</evidence>
<dbReference type="AlphaFoldDB" id="A0A1S7SA18"/>
<organism evidence="1 2">
    <name type="scientific">Agrobacterium tumefaciens str. Kerr 14</name>
    <dbReference type="NCBI Taxonomy" id="1183424"/>
    <lineage>
        <taxon>Bacteria</taxon>
        <taxon>Pseudomonadati</taxon>
        <taxon>Pseudomonadota</taxon>
        <taxon>Alphaproteobacteria</taxon>
        <taxon>Hyphomicrobiales</taxon>
        <taxon>Rhizobiaceae</taxon>
        <taxon>Rhizobium/Agrobacterium group</taxon>
        <taxon>Agrobacterium</taxon>
        <taxon>Agrobacterium tumefaciens complex</taxon>
    </lineage>
</organism>
<accession>A0A1S7SA18</accession>
<protein>
    <submittedName>
        <fullName evidence="1">Uncharacterized protein</fullName>
    </submittedName>
</protein>
<sequence length="77" mass="8686">MLAEFRYRPLSLAHTKAKSSIRHKLPFSVVYDSIGLSPGSRWPIDVKVSSAALPRIRSNHALHSDYGVWLRSSHCAR</sequence>